<protein>
    <submittedName>
        <fullName evidence="2">Uncharacterized protein</fullName>
    </submittedName>
</protein>
<gene>
    <name evidence="2" type="ORF">GCM10010954_29400</name>
</gene>
<accession>A0A917EZV6</accession>
<dbReference type="EMBL" id="BMEL01000004">
    <property type="protein sequence ID" value="GGF28464.1"/>
    <property type="molecule type" value="Genomic_DNA"/>
</dbReference>
<dbReference type="PROSITE" id="PS51257">
    <property type="entry name" value="PROKAR_LIPOPROTEIN"/>
    <property type="match status" value="1"/>
</dbReference>
<reference evidence="2" key="1">
    <citation type="journal article" date="2014" name="Int. J. Syst. Evol. Microbiol.">
        <title>Complete genome sequence of Corynebacterium casei LMG S-19264T (=DSM 44701T), isolated from a smear-ripened cheese.</title>
        <authorList>
            <consortium name="US DOE Joint Genome Institute (JGI-PGF)"/>
            <person name="Walter F."/>
            <person name="Albersmeier A."/>
            <person name="Kalinowski J."/>
            <person name="Ruckert C."/>
        </authorList>
    </citation>
    <scope>NUCLEOTIDE SEQUENCE</scope>
    <source>
        <strain evidence="2">CGMCC 1.12153</strain>
    </source>
</reference>
<name>A0A917EZV6_HALAA</name>
<keyword evidence="3" id="KW-1185">Reference proteome</keyword>
<feature type="region of interest" description="Disordered" evidence="1">
    <location>
        <begin position="22"/>
        <end position="90"/>
    </location>
</feature>
<reference evidence="2" key="2">
    <citation type="submission" date="2020-09" db="EMBL/GenBank/DDBJ databases">
        <authorList>
            <person name="Sun Q."/>
            <person name="Zhou Y."/>
        </authorList>
    </citation>
    <scope>NUCLEOTIDE SEQUENCE</scope>
    <source>
        <strain evidence="2">CGMCC 1.12153</strain>
    </source>
</reference>
<proteinExistence type="predicted"/>
<evidence type="ECO:0000313" key="2">
    <source>
        <dbReference type="EMBL" id="GGF28464.1"/>
    </source>
</evidence>
<organism evidence="2 3">
    <name type="scientific">Halobacillus andaensis</name>
    <dbReference type="NCBI Taxonomy" id="1176239"/>
    <lineage>
        <taxon>Bacteria</taxon>
        <taxon>Bacillati</taxon>
        <taxon>Bacillota</taxon>
        <taxon>Bacilli</taxon>
        <taxon>Bacillales</taxon>
        <taxon>Bacillaceae</taxon>
        <taxon>Halobacillus</taxon>
    </lineage>
</organism>
<comment type="caution">
    <text evidence="2">The sequence shown here is derived from an EMBL/GenBank/DDBJ whole genome shotgun (WGS) entry which is preliminary data.</text>
</comment>
<evidence type="ECO:0000256" key="1">
    <source>
        <dbReference type="SAM" id="MobiDB-lite"/>
    </source>
</evidence>
<sequence length="359" mass="39728">MKKMTKISGLITVAFFIAGCQSSGEETNPQTSESAENESAESPENNSSTEDNVEIDNSSEAEDGTTDEGDDENMDSSDEAKTSNDEESSTDVYAGAQKNSNYFIDTQVFDQESRFYTAYAIHRDEKEDQALSPEERLETSLLNNDPSEQDILSSYADLSFERPDLFIHFNEDGNELSATSAQSNLFFDALYGISDLYGVEEITFLNPYDEKGMTVAERAVDEPTAVKDERGLTRGYYTIYDEGLEETLFLPGGELEEQVVNENDEPLSFPETIEAMGSIDNADAFYSSAIVEGIQIVDSSITNGVATVQYTMDEDIVTEADRVVLENAIQLAALDFHAWEVVIMNDTLKESNTYPLIGQ</sequence>
<feature type="compositionally biased region" description="Acidic residues" evidence="1">
    <location>
        <begin position="51"/>
        <end position="77"/>
    </location>
</feature>
<dbReference type="RefSeq" id="WP_188378285.1">
    <property type="nucleotide sequence ID" value="NZ_BMEL01000004.1"/>
</dbReference>
<dbReference type="AlphaFoldDB" id="A0A917EZV6"/>
<evidence type="ECO:0000313" key="3">
    <source>
        <dbReference type="Proteomes" id="UP000660110"/>
    </source>
</evidence>
<dbReference type="Proteomes" id="UP000660110">
    <property type="component" value="Unassembled WGS sequence"/>
</dbReference>